<dbReference type="Proteomes" id="UP000191987">
    <property type="component" value="Unassembled WGS sequence"/>
</dbReference>
<sequence length="94" mass="10702">MPAENALARNPNVRDEELKAAIDYLRAKIRRAAHKGQPVPFNAYRSKLIFEKALNIRTGESEWASVRSERRNLVEQPMLQSQILQGHFDGNSAD</sequence>
<evidence type="ECO:0000313" key="2">
    <source>
        <dbReference type="Proteomes" id="UP000191987"/>
    </source>
</evidence>
<dbReference type="AlphaFoldDB" id="A0A1S7S1F5"/>
<name>A0A1S7S1F5_9HYPH</name>
<dbReference type="EMBL" id="FBWG01000049">
    <property type="protein sequence ID" value="CUX61133.1"/>
    <property type="molecule type" value="Genomic_DNA"/>
</dbReference>
<dbReference type="RefSeq" id="WP_114836240.1">
    <property type="nucleotide sequence ID" value="NZ_LT009750.1"/>
</dbReference>
<reference evidence="1 2" key="1">
    <citation type="submission" date="2016-01" db="EMBL/GenBank/DDBJ databases">
        <authorList>
            <person name="Oliw E.H."/>
        </authorList>
    </citation>
    <scope>NUCLEOTIDE SEQUENCE [LARGE SCALE GENOMIC DNA]</scope>
    <source>
        <strain evidence="1 2">Zutra 3-1</strain>
    </source>
</reference>
<evidence type="ECO:0000313" key="1">
    <source>
        <dbReference type="EMBL" id="CUX61133.1"/>
    </source>
</evidence>
<organism evidence="1 2">
    <name type="scientific">Agrobacterium deltaense Zutra 3/1</name>
    <dbReference type="NCBI Taxonomy" id="1183427"/>
    <lineage>
        <taxon>Bacteria</taxon>
        <taxon>Pseudomonadati</taxon>
        <taxon>Pseudomonadota</taxon>
        <taxon>Alphaproteobacteria</taxon>
        <taxon>Hyphomicrobiales</taxon>
        <taxon>Rhizobiaceae</taxon>
        <taxon>Rhizobium/Agrobacterium group</taxon>
        <taxon>Agrobacterium</taxon>
    </lineage>
</organism>
<protein>
    <submittedName>
        <fullName evidence="1">Uncharacterized protein</fullName>
    </submittedName>
</protein>
<gene>
    <name evidence="1" type="ORF">AGR7C_pAt0010</name>
</gene>
<proteinExistence type="predicted"/>
<accession>A0A1S7S1F5</accession>